<proteinExistence type="predicted"/>
<dbReference type="InterPro" id="IPR043724">
    <property type="entry name" value="DUF5666"/>
</dbReference>
<feature type="domain" description="DUF5666" evidence="2">
    <location>
        <begin position="299"/>
        <end position="362"/>
    </location>
</feature>
<dbReference type="RefSeq" id="WP_119119334.1">
    <property type="nucleotide sequence ID" value="NZ_QXIT01000104.1"/>
</dbReference>
<keyword evidence="1" id="KW-0472">Membrane</keyword>
<evidence type="ECO:0000313" key="4">
    <source>
        <dbReference type="EMBL" id="RIE14703.1"/>
    </source>
</evidence>
<keyword evidence="5" id="KW-1185">Reference proteome</keyword>
<dbReference type="Proteomes" id="UP000266260">
    <property type="component" value="Unassembled WGS sequence"/>
</dbReference>
<dbReference type="AlphaFoldDB" id="A0A398CYC2"/>
<dbReference type="EMBL" id="QXIU01000046">
    <property type="protein sequence ID" value="RIE14703.1"/>
    <property type="molecule type" value="Genomic_DNA"/>
</dbReference>
<protein>
    <recommendedName>
        <fullName evidence="2">DUF5666 domain-containing protein</fullName>
    </recommendedName>
</protein>
<dbReference type="EMBL" id="QXIT01000104">
    <property type="protein sequence ID" value="RIE07533.1"/>
    <property type="molecule type" value="Genomic_DNA"/>
</dbReference>
<keyword evidence="1" id="KW-1133">Transmembrane helix</keyword>
<feature type="domain" description="DUF5666" evidence="2">
    <location>
        <begin position="202"/>
        <end position="266"/>
    </location>
</feature>
<feature type="transmembrane region" description="Helical" evidence="1">
    <location>
        <begin position="45"/>
        <end position="67"/>
    </location>
</feature>
<gene>
    <name evidence="4" type="ORF">SMC5_01695</name>
    <name evidence="3" type="ORF">SMC6_06255</name>
</gene>
<keyword evidence="1" id="KW-0812">Transmembrane</keyword>
<evidence type="ECO:0000313" key="3">
    <source>
        <dbReference type="EMBL" id="RIE07533.1"/>
    </source>
</evidence>
<accession>A0A398CYC2</accession>
<comment type="caution">
    <text evidence="3">The sequence shown here is derived from an EMBL/GenBank/DDBJ whole genome shotgun (WGS) entry which is preliminary data.</text>
</comment>
<reference evidence="5 6" key="1">
    <citation type="submission" date="2018-09" db="EMBL/GenBank/DDBJ databases">
        <title>Discovery and Ecogenomic Context for Candidatus Cryosericales, a Global Caldiserica Order Active in Thawing Permafrost.</title>
        <authorList>
            <person name="Martinez M.A."/>
            <person name="Woodcroft B.J."/>
            <person name="Ignacio Espinoza J.C."/>
            <person name="Zayed A."/>
            <person name="Singleton C.M."/>
            <person name="Boyd J."/>
            <person name="Li Y.-F."/>
            <person name="Purvine S."/>
            <person name="Maughan H."/>
            <person name="Hodgkins S.B."/>
            <person name="Anderson D."/>
            <person name="Sederholm M."/>
            <person name="Temperton B."/>
            <person name="Saleska S.R."/>
            <person name="Tyson G.W."/>
            <person name="Rich V.I."/>
        </authorList>
    </citation>
    <scope>NUCLEOTIDE SEQUENCE [LARGE SCALE GENOMIC DNA]</scope>
    <source>
        <strain evidence="4 6">SMC5</strain>
        <strain evidence="3 5">SMC6</strain>
    </source>
</reference>
<dbReference type="Pfam" id="PF18914">
    <property type="entry name" value="DUF5666"/>
    <property type="match status" value="2"/>
</dbReference>
<dbReference type="Proteomes" id="UP000266489">
    <property type="component" value="Unassembled WGS sequence"/>
</dbReference>
<sequence length="474" mass="49767">MEHNDREYTDMLNNELKDIEPGAGLHSKVRDGIARNVVHMRRRNTALGAVVIAVILTMGLSAVTPVFGRNGTLPQVITAMAAERQAKKMSKTLGKSPVEQTGTALQTSVTTVQTVSDSALSETDGVLALVIANKTGTPVADVLKLRATGLGWGRIMAQLNVSGRDIGKAMSQVKAAAATKGKGENSKPAVSNTDGNKIVVNGEITGFSTTLITVAAKTFVIGSTTQLKYQGKAITPADIAAKLLTGKLYATVQGTKQVDTSILANVIIVQDIAEQTNPSNEQANPSNEQAAVSNEQQARGKVTVVSPTVLHIDGFANDIILNADTKVEQVGAGTTNIAAIKVGQTVQVHMILSGTTYTAQQVHIEDAYVKTATTANEDQTTNSAVTTWQGTIAAIFPDNSITVTTDANSLLVFRITATSVLQNTSHKVLLFATLTAGQKVTIMGRTLTDNSVEVVKLTVTTSTSVNPGKGKGKH</sequence>
<evidence type="ECO:0000313" key="6">
    <source>
        <dbReference type="Proteomes" id="UP000266489"/>
    </source>
</evidence>
<accession>A0A398DJX3</accession>
<organism evidence="3 5">
    <name type="scientific">Candidatus Cryosericum odellii</name>
    <dbReference type="NCBI Taxonomy" id="2290917"/>
    <lineage>
        <taxon>Bacteria</taxon>
        <taxon>Pseudomonadati</taxon>
        <taxon>Caldisericota/Cryosericota group</taxon>
        <taxon>Candidatus Cryosericota</taxon>
        <taxon>Candidatus Cryosericia</taxon>
        <taxon>Candidatus Cryosericales</taxon>
        <taxon>Candidatus Cryosericaceae</taxon>
        <taxon>Candidatus Cryosericum</taxon>
    </lineage>
</organism>
<evidence type="ECO:0000259" key="2">
    <source>
        <dbReference type="Pfam" id="PF18914"/>
    </source>
</evidence>
<evidence type="ECO:0000256" key="1">
    <source>
        <dbReference type="SAM" id="Phobius"/>
    </source>
</evidence>
<name>A0A398CYC2_9BACT</name>
<evidence type="ECO:0000313" key="5">
    <source>
        <dbReference type="Proteomes" id="UP000266260"/>
    </source>
</evidence>